<dbReference type="SUPFAM" id="SSF82004">
    <property type="entry name" value="N-utilization substance G protein NusG, insert domain"/>
    <property type="match status" value="1"/>
</dbReference>
<dbReference type="Gene3D" id="2.60.320.10">
    <property type="entry name" value="N-utilization substance G protein NusG, insert domain"/>
    <property type="match status" value="1"/>
</dbReference>
<comment type="caution">
    <text evidence="2">The sequence shown here is derived from an EMBL/GenBank/DDBJ whole genome shotgun (WGS) entry which is preliminary data.</text>
</comment>
<dbReference type="InterPro" id="IPR038690">
    <property type="entry name" value="NusG_2_sf"/>
</dbReference>
<evidence type="ECO:0000313" key="2">
    <source>
        <dbReference type="EMBL" id="KYO64782.1"/>
    </source>
</evidence>
<dbReference type="RefSeq" id="WP_068748950.1">
    <property type="nucleotide sequence ID" value="NZ_LOHZ01000040.1"/>
</dbReference>
<dbReference type="AlphaFoldDB" id="A0A161PVR8"/>
<keyword evidence="1" id="KW-0812">Transmembrane</keyword>
<dbReference type="Proteomes" id="UP000075737">
    <property type="component" value="Unassembled WGS sequence"/>
</dbReference>
<proteinExistence type="predicted"/>
<accession>A0A161PVR8</accession>
<dbReference type="STRING" id="520767.ATZ99_18400"/>
<gene>
    <name evidence="2" type="ORF">ATZ99_18400</name>
</gene>
<keyword evidence="1" id="KW-0472">Membrane</keyword>
<keyword evidence="3" id="KW-1185">Reference proteome</keyword>
<organism evidence="2 3">
    <name type="scientific">Thermovenabulum gondwanense</name>
    <dbReference type="NCBI Taxonomy" id="520767"/>
    <lineage>
        <taxon>Bacteria</taxon>
        <taxon>Bacillati</taxon>
        <taxon>Bacillota</taxon>
        <taxon>Clostridia</taxon>
        <taxon>Thermosediminibacterales</taxon>
        <taxon>Thermosediminibacteraceae</taxon>
        <taxon>Thermovenabulum</taxon>
    </lineage>
</organism>
<evidence type="ECO:0000313" key="3">
    <source>
        <dbReference type="Proteomes" id="UP000075737"/>
    </source>
</evidence>
<dbReference type="CDD" id="cd09846">
    <property type="entry name" value="DUF1312"/>
    <property type="match status" value="1"/>
</dbReference>
<reference evidence="2 3" key="1">
    <citation type="submission" date="2015-12" db="EMBL/GenBank/DDBJ databases">
        <title>Draft genome of Thermovenabulum gondwanense isolated from a red thermophilic microbial mat colonisisng an outflow channel of a bore well.</title>
        <authorList>
            <person name="Patel B.K."/>
        </authorList>
    </citation>
    <scope>NUCLEOTIDE SEQUENCE [LARGE SCALE GENOMIC DNA]</scope>
    <source>
        <strain evidence="2 3">R270</strain>
    </source>
</reference>
<dbReference type="Pfam" id="PF07009">
    <property type="entry name" value="NusG_II"/>
    <property type="match status" value="1"/>
</dbReference>
<name>A0A161PVR8_9FIRM</name>
<dbReference type="EMBL" id="LOHZ01000040">
    <property type="protein sequence ID" value="KYO64782.1"/>
    <property type="molecule type" value="Genomic_DNA"/>
</dbReference>
<feature type="transmembrane region" description="Helical" evidence="1">
    <location>
        <begin position="7"/>
        <end position="27"/>
    </location>
</feature>
<evidence type="ECO:0000256" key="1">
    <source>
        <dbReference type="SAM" id="Phobius"/>
    </source>
</evidence>
<keyword evidence="1" id="KW-1133">Transmembrane helix</keyword>
<sequence>MFTKGDKILIAVVLFFSVFTLIIFYTYGMDNNPTYAVIEVNGKFFQKISLGSNGPQLKVEVPGIMGVSVVEIDKNRVRMLESPCKDQLCVQQGWIEKGGEMIVCLPNRVVVKVLKEKKDDMDGVSF</sequence>
<protein>
    <submittedName>
        <fullName evidence="2">Uncharacterized protein</fullName>
    </submittedName>
</protein>
<dbReference type="OrthoDB" id="47603at2"/>